<evidence type="ECO:0000256" key="1">
    <source>
        <dbReference type="ARBA" id="ARBA00023125"/>
    </source>
</evidence>
<dbReference type="InterPro" id="IPR009057">
    <property type="entry name" value="Homeodomain-like_sf"/>
</dbReference>
<dbReference type="Gene3D" id="1.10.357.10">
    <property type="entry name" value="Tetracycline Repressor, domain 2"/>
    <property type="match status" value="1"/>
</dbReference>
<organism evidence="4 5">
    <name type="scientific">Streptomyces hebeiensis</name>
    <dbReference type="NCBI Taxonomy" id="229486"/>
    <lineage>
        <taxon>Bacteria</taxon>
        <taxon>Bacillati</taxon>
        <taxon>Actinomycetota</taxon>
        <taxon>Actinomycetes</taxon>
        <taxon>Kitasatosporales</taxon>
        <taxon>Streptomycetaceae</taxon>
        <taxon>Streptomyces</taxon>
    </lineage>
</organism>
<gene>
    <name evidence="4" type="ORF">GCM10009654_66880</name>
</gene>
<dbReference type="InterPro" id="IPR041483">
    <property type="entry name" value="TetR_C_34"/>
</dbReference>
<accession>A0ABN1V9K8</accession>
<name>A0ABN1V9K8_9ACTN</name>
<dbReference type="SUPFAM" id="SSF46689">
    <property type="entry name" value="Homeodomain-like"/>
    <property type="match status" value="1"/>
</dbReference>
<proteinExistence type="predicted"/>
<evidence type="ECO:0000313" key="5">
    <source>
        <dbReference type="Proteomes" id="UP001501371"/>
    </source>
</evidence>
<evidence type="ECO:0000256" key="2">
    <source>
        <dbReference type="PROSITE-ProRule" id="PRU00335"/>
    </source>
</evidence>
<dbReference type="EMBL" id="BAAAKV010000117">
    <property type="protein sequence ID" value="GAA1201070.1"/>
    <property type="molecule type" value="Genomic_DNA"/>
</dbReference>
<sequence length="224" mass="24458">MANFQRARSQEQREIRRKAVLDTTAAMLEEMPVSAVSLNELSRRVGLAKSNVLRYFEPREAILLESLDRAWQQWIAHLPALLDAGIEKEASVQRRGEQVATMLARSLAGRRILCDLLSSQAGVLEHNVSAEVAARYKHAAVANGVAIATLTRRYLPELGDEAAQLTAAMIMAIGAVRTHAQPSEAMLDAYQADPALAAFQLDFETSLKDMLSTLTAGTLTRASS</sequence>
<dbReference type="Proteomes" id="UP001501371">
    <property type="component" value="Unassembled WGS sequence"/>
</dbReference>
<keyword evidence="5" id="KW-1185">Reference proteome</keyword>
<dbReference type="Pfam" id="PF17929">
    <property type="entry name" value="TetR_C_34"/>
    <property type="match status" value="1"/>
</dbReference>
<protein>
    <submittedName>
        <fullName evidence="4">TetR/AcrR family transcriptional regulator</fullName>
    </submittedName>
</protein>
<keyword evidence="1 2" id="KW-0238">DNA-binding</keyword>
<feature type="DNA-binding region" description="H-T-H motif" evidence="2">
    <location>
        <begin position="37"/>
        <end position="56"/>
    </location>
</feature>
<evidence type="ECO:0000259" key="3">
    <source>
        <dbReference type="PROSITE" id="PS50977"/>
    </source>
</evidence>
<evidence type="ECO:0000313" key="4">
    <source>
        <dbReference type="EMBL" id="GAA1201070.1"/>
    </source>
</evidence>
<dbReference type="RefSeq" id="WP_344285282.1">
    <property type="nucleotide sequence ID" value="NZ_BAAAKV010000117.1"/>
</dbReference>
<dbReference type="InterPro" id="IPR001647">
    <property type="entry name" value="HTH_TetR"/>
</dbReference>
<feature type="domain" description="HTH tetR-type" evidence="3">
    <location>
        <begin position="14"/>
        <end position="74"/>
    </location>
</feature>
<dbReference type="PROSITE" id="PS50977">
    <property type="entry name" value="HTH_TETR_2"/>
    <property type="match status" value="1"/>
</dbReference>
<reference evidence="4 5" key="1">
    <citation type="journal article" date="2019" name="Int. J. Syst. Evol. Microbiol.">
        <title>The Global Catalogue of Microorganisms (GCM) 10K type strain sequencing project: providing services to taxonomists for standard genome sequencing and annotation.</title>
        <authorList>
            <consortium name="The Broad Institute Genomics Platform"/>
            <consortium name="The Broad Institute Genome Sequencing Center for Infectious Disease"/>
            <person name="Wu L."/>
            <person name="Ma J."/>
        </authorList>
    </citation>
    <scope>NUCLEOTIDE SEQUENCE [LARGE SCALE GENOMIC DNA]</scope>
    <source>
        <strain evidence="4 5">JCM 12696</strain>
    </source>
</reference>
<comment type="caution">
    <text evidence="4">The sequence shown here is derived from an EMBL/GenBank/DDBJ whole genome shotgun (WGS) entry which is preliminary data.</text>
</comment>